<dbReference type="Proteomes" id="UP000487350">
    <property type="component" value="Unassembled WGS sequence"/>
</dbReference>
<comment type="caution">
    <text evidence="1">The sequence shown here is derived from an EMBL/GenBank/DDBJ whole genome shotgun (WGS) entry which is preliminary data.</text>
</comment>
<dbReference type="EMBL" id="WJBU01000013">
    <property type="protein sequence ID" value="MRD48515.1"/>
    <property type="molecule type" value="Genomic_DNA"/>
</dbReference>
<reference evidence="1 2" key="1">
    <citation type="submission" date="2019-11" db="EMBL/GenBank/DDBJ databases">
        <title>Caenimonas koreensis gen. nov., sp. nov., isolated from activated sludge.</title>
        <authorList>
            <person name="Seung H.R."/>
        </authorList>
    </citation>
    <scope>NUCLEOTIDE SEQUENCE [LARGE SCALE GENOMIC DNA]</scope>
    <source>
        <strain evidence="1 2">EMB320</strain>
    </source>
</reference>
<name>A0A844AVU8_9BURK</name>
<accession>A0A844AVU8</accession>
<dbReference type="AlphaFoldDB" id="A0A844AVU8"/>
<proteinExistence type="predicted"/>
<gene>
    <name evidence="1" type="ORF">GHT07_14605</name>
</gene>
<evidence type="ECO:0000313" key="1">
    <source>
        <dbReference type="EMBL" id="MRD48515.1"/>
    </source>
</evidence>
<sequence>MRFRDADSANGVSRATLTQLAAQLGYERETEVLHYALRKLADEVLPKYELDDGPLTQKQLGAIRKAAGAAGQGKLKSSLF</sequence>
<protein>
    <submittedName>
        <fullName evidence="1">Uncharacterized protein</fullName>
    </submittedName>
</protein>
<organism evidence="1 2">
    <name type="scientific">Caenimonas koreensis DSM 17982</name>
    <dbReference type="NCBI Taxonomy" id="1121255"/>
    <lineage>
        <taxon>Bacteria</taxon>
        <taxon>Pseudomonadati</taxon>
        <taxon>Pseudomonadota</taxon>
        <taxon>Betaproteobacteria</taxon>
        <taxon>Burkholderiales</taxon>
        <taxon>Comamonadaceae</taxon>
        <taxon>Caenimonas</taxon>
    </lineage>
</organism>
<keyword evidence="2" id="KW-1185">Reference proteome</keyword>
<dbReference type="OrthoDB" id="8908317at2"/>
<evidence type="ECO:0000313" key="2">
    <source>
        <dbReference type="Proteomes" id="UP000487350"/>
    </source>
</evidence>